<comment type="caution">
    <text evidence="7">The sequence shown here is derived from an EMBL/GenBank/DDBJ whole genome shotgun (WGS) entry which is preliminary data.</text>
</comment>
<dbReference type="PANTHER" id="PTHR30238">
    <property type="entry name" value="MEMBRANE BOUND PREDICTED REDOX MODULATOR"/>
    <property type="match status" value="1"/>
</dbReference>
<protein>
    <submittedName>
        <fullName evidence="7">Tellurium resistance membrane protein TerC</fullName>
    </submittedName>
</protein>
<keyword evidence="4 6" id="KW-1133">Transmembrane helix</keyword>
<comment type="subcellular location">
    <subcellularLocation>
        <location evidence="1">Membrane</location>
        <topology evidence="1">Multi-pass membrane protein</topology>
    </subcellularLocation>
</comment>
<feature type="transmembrane region" description="Helical" evidence="6">
    <location>
        <begin position="88"/>
        <end position="105"/>
    </location>
</feature>
<comment type="similarity">
    <text evidence="2">Belongs to the TerC family.</text>
</comment>
<evidence type="ECO:0000256" key="1">
    <source>
        <dbReference type="ARBA" id="ARBA00004141"/>
    </source>
</evidence>
<feature type="transmembrane region" description="Helical" evidence="6">
    <location>
        <begin position="55"/>
        <end position="76"/>
    </location>
</feature>
<evidence type="ECO:0000256" key="4">
    <source>
        <dbReference type="ARBA" id="ARBA00022989"/>
    </source>
</evidence>
<dbReference type="PANTHER" id="PTHR30238:SF4">
    <property type="entry name" value="SLL1022 PROTEIN"/>
    <property type="match status" value="1"/>
</dbReference>
<feature type="transmembrane region" description="Helical" evidence="6">
    <location>
        <begin position="152"/>
        <end position="173"/>
    </location>
</feature>
<keyword evidence="8" id="KW-1185">Reference proteome</keyword>
<evidence type="ECO:0000313" key="7">
    <source>
        <dbReference type="EMBL" id="MBP2326018.1"/>
    </source>
</evidence>
<evidence type="ECO:0000313" key="8">
    <source>
        <dbReference type="Proteomes" id="UP001519332"/>
    </source>
</evidence>
<evidence type="ECO:0000256" key="3">
    <source>
        <dbReference type="ARBA" id="ARBA00022692"/>
    </source>
</evidence>
<dbReference type="InterPro" id="IPR005496">
    <property type="entry name" value="Integral_membrane_TerC"/>
</dbReference>
<evidence type="ECO:0000256" key="5">
    <source>
        <dbReference type="ARBA" id="ARBA00023136"/>
    </source>
</evidence>
<name>A0ABS4TQ14_9PSEU</name>
<feature type="transmembrane region" description="Helical" evidence="6">
    <location>
        <begin position="210"/>
        <end position="227"/>
    </location>
</feature>
<accession>A0ABS4TQ14</accession>
<keyword evidence="5 6" id="KW-0472">Membrane</keyword>
<gene>
    <name evidence="7" type="ORF">JOF56_006403</name>
</gene>
<proteinExistence type="inferred from homology"/>
<evidence type="ECO:0000256" key="6">
    <source>
        <dbReference type="SAM" id="Phobius"/>
    </source>
</evidence>
<dbReference type="RefSeq" id="WP_209643139.1">
    <property type="nucleotide sequence ID" value="NZ_JAGINW010000001.1"/>
</dbReference>
<feature type="transmembrane region" description="Helical" evidence="6">
    <location>
        <begin position="185"/>
        <end position="204"/>
    </location>
</feature>
<organism evidence="7 8">
    <name type="scientific">Kibdelosporangium banguiense</name>
    <dbReference type="NCBI Taxonomy" id="1365924"/>
    <lineage>
        <taxon>Bacteria</taxon>
        <taxon>Bacillati</taxon>
        <taxon>Actinomycetota</taxon>
        <taxon>Actinomycetes</taxon>
        <taxon>Pseudonocardiales</taxon>
        <taxon>Pseudonocardiaceae</taxon>
        <taxon>Kibdelosporangium</taxon>
    </lineage>
</organism>
<feature type="transmembrane region" description="Helical" evidence="6">
    <location>
        <begin position="12"/>
        <end position="34"/>
    </location>
</feature>
<dbReference type="EMBL" id="JAGINW010000001">
    <property type="protein sequence ID" value="MBP2326018.1"/>
    <property type="molecule type" value="Genomic_DNA"/>
</dbReference>
<reference evidence="7 8" key="1">
    <citation type="submission" date="2021-03" db="EMBL/GenBank/DDBJ databases">
        <title>Sequencing the genomes of 1000 actinobacteria strains.</title>
        <authorList>
            <person name="Klenk H.-P."/>
        </authorList>
    </citation>
    <scope>NUCLEOTIDE SEQUENCE [LARGE SCALE GENOMIC DNA]</scope>
    <source>
        <strain evidence="7 8">DSM 46670</strain>
    </source>
</reference>
<evidence type="ECO:0000256" key="2">
    <source>
        <dbReference type="ARBA" id="ARBA00007511"/>
    </source>
</evidence>
<dbReference type="Proteomes" id="UP001519332">
    <property type="component" value="Unassembled WGS sequence"/>
</dbReference>
<keyword evidence="3 6" id="KW-0812">Transmembrane</keyword>
<feature type="transmembrane region" description="Helical" evidence="6">
    <location>
        <begin position="126"/>
        <end position="146"/>
    </location>
</feature>
<sequence>MEWITDPAIWVAFLTLLLLEIVLGIDNLVFISILSDRLPPEQRKKARTIGLSLALITRLLLLAALSWVVGLTAPLFTVFGHEISGRDLILLAGGIFLLVKAVHEIHQTLEGAQESKARTAVSFRAVIFQIVLLDIVFSLDSVITAVGMVDELAVMIAAVVVSMVIMLVSAGAIAGFVQRHPTVKMLALAFLVLIGASLVAEGLDAHISKGYIYGPIAFSIAVEMLNLRMSSLKAKAKANQKQASETE</sequence>
<dbReference type="Pfam" id="PF03741">
    <property type="entry name" value="TerC"/>
    <property type="match status" value="1"/>
</dbReference>